<evidence type="ECO:0000256" key="2">
    <source>
        <dbReference type="ARBA" id="ARBA00023136"/>
    </source>
</evidence>
<dbReference type="PANTHER" id="PTHR30329:SF21">
    <property type="entry name" value="LIPOPROTEIN YIAD-RELATED"/>
    <property type="match status" value="1"/>
</dbReference>
<evidence type="ECO:0000256" key="3">
    <source>
        <dbReference type="ARBA" id="ARBA00023237"/>
    </source>
</evidence>
<dbReference type="SMART" id="SM00028">
    <property type="entry name" value="TPR"/>
    <property type="match status" value="3"/>
</dbReference>
<dbReference type="Proteomes" id="UP000001822">
    <property type="component" value="Chromosome"/>
</dbReference>
<dbReference type="SUPFAM" id="SSF82171">
    <property type="entry name" value="DPP6 N-terminal domain-like"/>
    <property type="match status" value="1"/>
</dbReference>
<dbReference type="Pfam" id="PF00691">
    <property type="entry name" value="OmpA"/>
    <property type="match status" value="1"/>
</dbReference>
<dbReference type="Gene3D" id="3.30.1330.60">
    <property type="entry name" value="OmpA-like domain"/>
    <property type="match status" value="1"/>
</dbReference>
<proteinExistence type="predicted"/>
<dbReference type="SUPFAM" id="SSF103088">
    <property type="entry name" value="OmpA-like"/>
    <property type="match status" value="1"/>
</dbReference>
<dbReference type="EMBL" id="CP000383">
    <property type="protein sequence ID" value="ABG57418.1"/>
    <property type="molecule type" value="Genomic_DNA"/>
</dbReference>
<sequence>MTRLIQAIFILGFAAFVACTPKSAKSFAKAEVQYKQAEYQHAIENYQQSLSEGGDVAQCNYYIAESYRRSNRIQEAEPFYKKAIEAGIKDEEAHFFYANALKSVGNYEGAATQYKQYIKTGSNFDYINRAKKELENLKALQEVVEKETYYKVENIGQINSPEAEYAPYIYKNQLYFTSSRDAEKMHAATGTGFTNIHEYVFDGVEKFSGQSVPLSNAINTDGAHEASCILTKDGKTMIFARGNSGAKKGPQDVDLFKTTLQSDGKWSEPVMLAINDPAAWDACPALSLDEKTLYFASNREAEGALGNVDIYKATLDEKGEWSNPVNIGAPINTRGNDMYPSFNKDGKFYFASDGHPSLGSLDIFYVDPKESKIVNMGKPINTSYDDFGLVWKDSLEGYFASNRIDNGAKGDDDIYFVRNTFWDRRAKYYVDGTSFAKSKKNPKAILPNSIIYLLSCKGDTLKSIVSDTEGKFEFELKPDTCYYLAAHSDKYFAMPKSEWTPVKIATVPIKDLDIGDNSIKKKAEVMLVKKERIVIVRNILYDYDKWDIRPDAAVELDTMVMLMNANPEIQIELGSHTDERGSAEYNRVLAQKRAQAAVDYIIAHGISKDRIIAKGYGEDEPAIRNAKTEADHQTNRRTTFKVLNHFSDELEIKSGE</sequence>
<dbReference type="AlphaFoldDB" id="A0A6N4SMD7"/>
<dbReference type="PANTHER" id="PTHR30329">
    <property type="entry name" value="STATOR ELEMENT OF FLAGELLAR MOTOR COMPLEX"/>
    <property type="match status" value="1"/>
</dbReference>
<keyword evidence="2 4" id="KW-0472">Membrane</keyword>
<dbReference type="PRINTS" id="PR01021">
    <property type="entry name" value="OMPADOMAIN"/>
</dbReference>
<dbReference type="GO" id="GO:0009279">
    <property type="term" value="C:cell outer membrane"/>
    <property type="evidence" value="ECO:0007669"/>
    <property type="project" value="UniProtKB-SubCell"/>
</dbReference>
<dbReference type="RefSeq" id="WP_011583534.1">
    <property type="nucleotide sequence ID" value="NC_008255.1"/>
</dbReference>
<evidence type="ECO:0000259" key="5">
    <source>
        <dbReference type="PROSITE" id="PS51123"/>
    </source>
</evidence>
<dbReference type="InterPro" id="IPR011990">
    <property type="entry name" value="TPR-like_helical_dom_sf"/>
</dbReference>
<keyword evidence="6" id="KW-0449">Lipoprotein</keyword>
<dbReference type="InterPro" id="IPR011659">
    <property type="entry name" value="WD40"/>
</dbReference>
<keyword evidence="7" id="KW-1185">Reference proteome</keyword>
<dbReference type="SUPFAM" id="SSF48452">
    <property type="entry name" value="TPR-like"/>
    <property type="match status" value="1"/>
</dbReference>
<dbReference type="InterPro" id="IPR006664">
    <property type="entry name" value="OMP_bac"/>
</dbReference>
<gene>
    <name evidence="6" type="primary">pal</name>
    <name evidence="6" type="ordered locus">CHU_0125</name>
</gene>
<dbReference type="InterPro" id="IPR036737">
    <property type="entry name" value="OmpA-like_sf"/>
</dbReference>
<dbReference type="Gene3D" id="1.25.40.10">
    <property type="entry name" value="Tetratricopeptide repeat domain"/>
    <property type="match status" value="1"/>
</dbReference>
<keyword evidence="3" id="KW-0998">Cell outer membrane</keyword>
<evidence type="ECO:0000313" key="6">
    <source>
        <dbReference type="EMBL" id="ABG57418.1"/>
    </source>
</evidence>
<dbReference type="PROSITE" id="PS51257">
    <property type="entry name" value="PROKAR_LIPOPROTEIN"/>
    <property type="match status" value="1"/>
</dbReference>
<dbReference type="Pfam" id="PF07676">
    <property type="entry name" value="PD40"/>
    <property type="match status" value="2"/>
</dbReference>
<dbReference type="InterPro" id="IPR019734">
    <property type="entry name" value="TPR_rpt"/>
</dbReference>
<dbReference type="OrthoDB" id="1488841at2"/>
<protein>
    <submittedName>
        <fullName evidence="6">Outer membrane protein, peptidoglycan-associated lipoprotein</fullName>
    </submittedName>
</protein>
<evidence type="ECO:0000313" key="7">
    <source>
        <dbReference type="Proteomes" id="UP000001822"/>
    </source>
</evidence>
<dbReference type="InterPro" id="IPR050330">
    <property type="entry name" value="Bact_OuterMem_StrucFunc"/>
</dbReference>
<dbReference type="KEGG" id="chu:CHU_0125"/>
<dbReference type="PROSITE" id="PS51123">
    <property type="entry name" value="OMPA_2"/>
    <property type="match status" value="1"/>
</dbReference>
<reference evidence="6 7" key="1">
    <citation type="journal article" date="2007" name="Appl. Environ. Microbiol.">
        <title>Genome sequence of the cellulolytic gliding bacterium Cytophaga hutchinsonii.</title>
        <authorList>
            <person name="Xie G."/>
            <person name="Bruce D.C."/>
            <person name="Challacombe J.F."/>
            <person name="Chertkov O."/>
            <person name="Detter J.C."/>
            <person name="Gilna P."/>
            <person name="Han C.S."/>
            <person name="Lucas S."/>
            <person name="Misra M."/>
            <person name="Myers G.L."/>
            <person name="Richardson P."/>
            <person name="Tapia R."/>
            <person name="Thayer N."/>
            <person name="Thompson L.S."/>
            <person name="Brettin T.S."/>
            <person name="Henrissat B."/>
            <person name="Wilson D.B."/>
            <person name="McBride M.J."/>
        </authorList>
    </citation>
    <scope>NUCLEOTIDE SEQUENCE [LARGE SCALE GENOMIC DNA]</scope>
    <source>
        <strain evidence="7">ATCC 33406 / DSM 1761 / CIP 103989 / NBRC 15051 / NCIMB 9469 / D465</strain>
    </source>
</reference>
<dbReference type="CDD" id="cd07185">
    <property type="entry name" value="OmpA_C-like"/>
    <property type="match status" value="1"/>
</dbReference>
<accession>A0A6N4SMD7</accession>
<name>A0A6N4SMD7_CYTH3</name>
<dbReference type="Gene3D" id="2.120.10.30">
    <property type="entry name" value="TolB, C-terminal domain"/>
    <property type="match status" value="1"/>
</dbReference>
<dbReference type="InterPro" id="IPR011042">
    <property type="entry name" value="6-blade_b-propeller_TolB-like"/>
</dbReference>
<evidence type="ECO:0000256" key="1">
    <source>
        <dbReference type="ARBA" id="ARBA00004442"/>
    </source>
</evidence>
<organism evidence="6 7">
    <name type="scientific">Cytophaga hutchinsonii (strain ATCC 33406 / DSM 1761 / CIP 103989 / NBRC 15051 / NCIMB 9469 / D465)</name>
    <dbReference type="NCBI Taxonomy" id="269798"/>
    <lineage>
        <taxon>Bacteria</taxon>
        <taxon>Pseudomonadati</taxon>
        <taxon>Bacteroidota</taxon>
        <taxon>Cytophagia</taxon>
        <taxon>Cytophagales</taxon>
        <taxon>Cytophagaceae</taxon>
        <taxon>Cytophaga</taxon>
    </lineage>
</organism>
<comment type="subcellular location">
    <subcellularLocation>
        <location evidence="1">Cell outer membrane</location>
    </subcellularLocation>
</comment>
<dbReference type="InterPro" id="IPR006665">
    <property type="entry name" value="OmpA-like"/>
</dbReference>
<evidence type="ECO:0000256" key="4">
    <source>
        <dbReference type="PROSITE-ProRule" id="PRU00473"/>
    </source>
</evidence>
<feature type="domain" description="OmpA-like" evidence="5">
    <location>
        <begin position="528"/>
        <end position="646"/>
    </location>
</feature>